<comment type="caution">
    <text evidence="8">The sequence shown here is derived from an EMBL/GenBank/DDBJ whole genome shotgun (WGS) entry which is preliminary data.</text>
</comment>
<protein>
    <recommendedName>
        <fullName evidence="6">Peptide deformylase</fullName>
        <shortName evidence="6">PDF</shortName>
        <ecNumber evidence="6">3.5.1.88</ecNumber>
    </recommendedName>
    <alternativeName>
        <fullName evidence="6">Polypeptide deformylase</fullName>
    </alternativeName>
</protein>
<comment type="function">
    <text evidence="6">Removes the formyl group from the N-terminal Met of newly synthesized proteins. Requires at least a dipeptide for an efficient rate of reaction. N-terminal L-methionine is a prerequisite for activity but the enzyme has broad specificity at other positions.</text>
</comment>
<dbReference type="Proteomes" id="UP000078292">
    <property type="component" value="Unassembled WGS sequence"/>
</dbReference>
<feature type="region of interest" description="Disordered" evidence="7">
    <location>
        <begin position="171"/>
        <end position="195"/>
    </location>
</feature>
<dbReference type="SUPFAM" id="SSF56420">
    <property type="entry name" value="Peptide deformylase"/>
    <property type="match status" value="1"/>
</dbReference>
<evidence type="ECO:0000313" key="8">
    <source>
        <dbReference type="EMBL" id="OAV59845.1"/>
    </source>
</evidence>
<feature type="binding site" evidence="6">
    <location>
        <position position="134"/>
    </location>
    <ligand>
        <name>Fe cation</name>
        <dbReference type="ChEBI" id="CHEBI:24875"/>
    </ligand>
</feature>
<keyword evidence="4 6" id="KW-0648">Protein biosynthesis</keyword>
<proteinExistence type="inferred from homology"/>
<evidence type="ECO:0000256" key="1">
    <source>
        <dbReference type="ARBA" id="ARBA00010759"/>
    </source>
</evidence>
<dbReference type="PRINTS" id="PR01576">
    <property type="entry name" value="PDEFORMYLASE"/>
</dbReference>
<dbReference type="GO" id="GO:0046872">
    <property type="term" value="F:metal ion binding"/>
    <property type="evidence" value="ECO:0007669"/>
    <property type="project" value="UniProtKB-KW"/>
</dbReference>
<evidence type="ECO:0000256" key="3">
    <source>
        <dbReference type="ARBA" id="ARBA00022801"/>
    </source>
</evidence>
<evidence type="ECO:0000256" key="2">
    <source>
        <dbReference type="ARBA" id="ARBA00022723"/>
    </source>
</evidence>
<dbReference type="CDD" id="cd00487">
    <property type="entry name" value="Pep_deformylase"/>
    <property type="match status" value="1"/>
</dbReference>
<dbReference type="RefSeq" id="WP_043058340.1">
    <property type="nucleotide sequence ID" value="NZ_LXEY01000021.1"/>
</dbReference>
<dbReference type="PANTHER" id="PTHR10458">
    <property type="entry name" value="PEPTIDE DEFORMYLASE"/>
    <property type="match status" value="1"/>
</dbReference>
<dbReference type="STRING" id="1837282.A6F49_13860"/>
<dbReference type="PANTHER" id="PTHR10458:SF2">
    <property type="entry name" value="PEPTIDE DEFORMYLASE, MITOCHONDRIAL"/>
    <property type="match status" value="1"/>
</dbReference>
<dbReference type="NCBIfam" id="NF001159">
    <property type="entry name" value="PRK00150.1-3"/>
    <property type="match status" value="1"/>
</dbReference>
<sequence length="195" mass="21302">MSVLSIRTVPDPVLRSQTVPVDASRFGSTGLKRLIDSMYTTMETVEGVGLAGPQVGISQAIFVFDLEGRRGHVINPVIETWGPTTHEPKEGCLSVPELYHTPPRAQFAKVQGVDVEGNPVEYEGEGLFARMLQHEVDHLNGYLFVDRLEGEQRRAARRAMVSSKFMEATKRVNSQRSSETSSTFGSGAAFGSSTS</sequence>
<evidence type="ECO:0000256" key="7">
    <source>
        <dbReference type="SAM" id="MobiDB-lite"/>
    </source>
</evidence>
<dbReference type="InterPro" id="IPR023635">
    <property type="entry name" value="Peptide_deformylase"/>
</dbReference>
<feature type="binding site" evidence="6">
    <location>
        <position position="138"/>
    </location>
    <ligand>
        <name>Fe cation</name>
        <dbReference type="ChEBI" id="CHEBI:24875"/>
    </ligand>
</feature>
<feature type="binding site" evidence="6">
    <location>
        <position position="92"/>
    </location>
    <ligand>
        <name>Fe cation</name>
        <dbReference type="ChEBI" id="CHEBI:24875"/>
    </ligand>
</feature>
<dbReference type="Gene3D" id="3.90.45.10">
    <property type="entry name" value="Peptide deformylase"/>
    <property type="match status" value="1"/>
</dbReference>
<keyword evidence="3 6" id="KW-0378">Hydrolase</keyword>
<comment type="catalytic activity">
    <reaction evidence="6">
        <text>N-terminal N-formyl-L-methionyl-[peptide] + H2O = N-terminal L-methionyl-[peptide] + formate</text>
        <dbReference type="Rhea" id="RHEA:24420"/>
        <dbReference type="Rhea" id="RHEA-COMP:10639"/>
        <dbReference type="Rhea" id="RHEA-COMP:10640"/>
        <dbReference type="ChEBI" id="CHEBI:15377"/>
        <dbReference type="ChEBI" id="CHEBI:15740"/>
        <dbReference type="ChEBI" id="CHEBI:49298"/>
        <dbReference type="ChEBI" id="CHEBI:64731"/>
        <dbReference type="EC" id="3.5.1.88"/>
    </reaction>
</comment>
<dbReference type="HAMAP" id="MF_00163">
    <property type="entry name" value="Pep_deformylase"/>
    <property type="match status" value="1"/>
</dbReference>
<evidence type="ECO:0000256" key="5">
    <source>
        <dbReference type="ARBA" id="ARBA00023004"/>
    </source>
</evidence>
<accession>A0A1B7LXE5</accession>
<name>A0A1B7LXE5_9MICC</name>
<dbReference type="PIRSF" id="PIRSF004749">
    <property type="entry name" value="Pep_def"/>
    <property type="match status" value="1"/>
</dbReference>
<dbReference type="GO" id="GO:0042586">
    <property type="term" value="F:peptide deformylase activity"/>
    <property type="evidence" value="ECO:0007669"/>
    <property type="project" value="UniProtKB-UniRule"/>
</dbReference>
<dbReference type="AlphaFoldDB" id="A0A1B7LXE5"/>
<reference evidence="8 9" key="1">
    <citation type="submission" date="2016-04" db="EMBL/GenBank/DDBJ databases">
        <title>First whole genome shotgun sequence of the bacterium Enteractinococcus sp. strain UASWS1574.</title>
        <authorList>
            <person name="Crovadore J."/>
            <person name="Chablais R."/>
            <person name="Lefort F."/>
        </authorList>
    </citation>
    <scope>NUCLEOTIDE SEQUENCE [LARGE SCALE GENOMIC DNA]</scope>
    <source>
        <strain evidence="8 9">UASWS1574</strain>
    </source>
</reference>
<gene>
    <name evidence="6" type="primary">def</name>
    <name evidence="8" type="ORF">A6F49_13860</name>
</gene>
<feature type="compositionally biased region" description="Low complexity" evidence="7">
    <location>
        <begin position="180"/>
        <end position="195"/>
    </location>
</feature>
<dbReference type="EC" id="3.5.1.88" evidence="6"/>
<evidence type="ECO:0000256" key="4">
    <source>
        <dbReference type="ARBA" id="ARBA00022917"/>
    </source>
</evidence>
<comment type="cofactor">
    <cofactor evidence="6">
        <name>Fe(2+)</name>
        <dbReference type="ChEBI" id="CHEBI:29033"/>
    </cofactor>
    <text evidence="6">Binds 1 Fe(2+) ion.</text>
</comment>
<dbReference type="Pfam" id="PF01327">
    <property type="entry name" value="Pep_deformylase"/>
    <property type="match status" value="1"/>
</dbReference>
<dbReference type="InterPro" id="IPR036821">
    <property type="entry name" value="Peptide_deformylase_sf"/>
</dbReference>
<keyword evidence="2 6" id="KW-0479">Metal-binding</keyword>
<comment type="similarity">
    <text evidence="1 6">Belongs to the polypeptide deformylase family.</text>
</comment>
<dbReference type="OrthoDB" id="9804313at2"/>
<evidence type="ECO:0000313" key="9">
    <source>
        <dbReference type="Proteomes" id="UP000078292"/>
    </source>
</evidence>
<keyword evidence="5 6" id="KW-0408">Iron</keyword>
<dbReference type="GO" id="GO:0006412">
    <property type="term" value="P:translation"/>
    <property type="evidence" value="ECO:0007669"/>
    <property type="project" value="UniProtKB-UniRule"/>
</dbReference>
<dbReference type="EMBL" id="LXEY01000021">
    <property type="protein sequence ID" value="OAV59845.1"/>
    <property type="molecule type" value="Genomic_DNA"/>
</dbReference>
<organism evidence="8 9">
    <name type="scientific">Enteractinococcus helveticum</name>
    <dbReference type="NCBI Taxonomy" id="1837282"/>
    <lineage>
        <taxon>Bacteria</taxon>
        <taxon>Bacillati</taxon>
        <taxon>Actinomycetota</taxon>
        <taxon>Actinomycetes</taxon>
        <taxon>Micrococcales</taxon>
        <taxon>Micrococcaceae</taxon>
    </lineage>
</organism>
<feature type="active site" evidence="6">
    <location>
        <position position="135"/>
    </location>
</feature>
<dbReference type="NCBIfam" id="TIGR00079">
    <property type="entry name" value="pept_deformyl"/>
    <property type="match status" value="1"/>
</dbReference>
<keyword evidence="9" id="KW-1185">Reference proteome</keyword>
<evidence type="ECO:0000256" key="6">
    <source>
        <dbReference type="HAMAP-Rule" id="MF_00163"/>
    </source>
</evidence>